<organism evidence="1 2">
    <name type="scientific">Rahnella sp. (strain Y9602)</name>
    <dbReference type="NCBI Taxonomy" id="2703885"/>
    <lineage>
        <taxon>Bacteria</taxon>
        <taxon>Pseudomonadati</taxon>
        <taxon>Pseudomonadota</taxon>
        <taxon>Gammaproteobacteria</taxon>
        <taxon>Enterobacterales</taxon>
        <taxon>Yersiniaceae</taxon>
        <taxon>Rahnella</taxon>
    </lineage>
</organism>
<gene>
    <name evidence="1" type="ordered locus">Rahaq_5113</name>
</gene>
<dbReference type="KEGG" id="rah:Rahaq_5113"/>
<protein>
    <submittedName>
        <fullName evidence="1">Uncharacterized protein</fullName>
    </submittedName>
</protein>
<proteinExistence type="predicted"/>
<sequence>MALLDYLISFQLWDASSSVSVMKMLAEQAEKNVNQAISDANLPGAVKKGTFDEEFEDHEGNVHIFERDYYACGSCIGSDYAEVKSEYIHLISQLTRRSAFLTIFGLFEHRMIDCQKFMISLSGYTDNNKRTNRREKLEDCHAFLTDVIGGKGIADVDHLIILRNIMAHNDGFASKHNEISNRIGKKTESEKRQLRAINRAENENAGISVNDFDGVLMDKTFLMYVVGEINRYIESLDAAVRRFHKEMTQKPAGTNSNV</sequence>
<dbReference type="RefSeq" id="WP_013578358.1">
    <property type="nucleotide sequence ID" value="NC_015063.1"/>
</dbReference>
<reference evidence="2" key="1">
    <citation type="submission" date="2011-01" db="EMBL/GenBank/DDBJ databases">
        <title>Complete sequence of plasmid2 of Rahnella sp. Y9602.</title>
        <authorList>
            <consortium name="US DOE Joint Genome Institute"/>
            <person name="Lucas S."/>
            <person name="Copeland A."/>
            <person name="Lapidus A."/>
            <person name="Cheng J.-F."/>
            <person name="Goodwin L."/>
            <person name="Pitluck S."/>
            <person name="Lu M."/>
            <person name="Detter J.C."/>
            <person name="Han C."/>
            <person name="Tapia R."/>
            <person name="Land M."/>
            <person name="Hauser L."/>
            <person name="Kyrpides N."/>
            <person name="Ivanova N."/>
            <person name="Ovchinnikova G."/>
            <person name="Pagani I."/>
            <person name="Sobecky P.A."/>
            <person name="Martinez R.J."/>
            <person name="Woyke T."/>
        </authorList>
    </citation>
    <scope>NUCLEOTIDE SEQUENCE [LARGE SCALE GENOMIC DNA]</scope>
    <source>
        <strain evidence="2">Y9602</strain>
        <plasmid evidence="2">pRAHAQ02</plasmid>
    </source>
</reference>
<evidence type="ECO:0000313" key="2">
    <source>
        <dbReference type="Proteomes" id="UP000007257"/>
    </source>
</evidence>
<reference evidence="1 2" key="2">
    <citation type="journal article" date="2012" name="J. Bacteriol.">
        <title>Complete Genome Sequence of Rahnella sp. Strain Y9602, a Gammaproteobacterium Isolate from Metal- and Radionuclide-Contaminated Soil.</title>
        <authorList>
            <person name="Martinez R.J."/>
            <person name="Bruce D."/>
            <person name="Detter C."/>
            <person name="Goodwin L.A."/>
            <person name="Han J."/>
            <person name="Han C.S."/>
            <person name="Held B."/>
            <person name="Land M.L."/>
            <person name="Mikhailova N."/>
            <person name="Nolan M."/>
            <person name="Pennacchio L."/>
            <person name="Pitluck S."/>
            <person name="Tapia R."/>
            <person name="Woyke T."/>
            <person name="Sobecky P.A."/>
        </authorList>
    </citation>
    <scope>NUCLEOTIDE SEQUENCE [LARGE SCALE GENOMIC DNA]</scope>
    <source>
        <strain evidence="1 2">Y9602</strain>
        <plasmid evidence="1">pRAHAQ02</plasmid>
    </source>
</reference>
<dbReference type="EMBL" id="CP002507">
    <property type="protein sequence ID" value="ADW76679.1"/>
    <property type="molecule type" value="Genomic_DNA"/>
</dbReference>
<evidence type="ECO:0000313" key="1">
    <source>
        <dbReference type="EMBL" id="ADW76679.1"/>
    </source>
</evidence>
<keyword evidence="1" id="KW-0614">Plasmid</keyword>
<name>A0A0H3FHR3_RAHSY</name>
<dbReference type="AlphaFoldDB" id="A0A0H3FHR3"/>
<geneLocation type="plasmid" evidence="1 2">
    <name>pRAHAQ02</name>
</geneLocation>
<dbReference type="HOGENOM" id="CLU_079884_0_0_6"/>
<dbReference type="Proteomes" id="UP000007257">
    <property type="component" value="Plasmid pRAHAQ02"/>
</dbReference>
<accession>A0A0H3FHR3</accession>